<dbReference type="InterPro" id="IPR050501">
    <property type="entry name" value="ICDH/IPMDH"/>
</dbReference>
<comment type="cofactor">
    <cofactor evidence="3">
        <name>Mg(2+)</name>
        <dbReference type="ChEBI" id="CHEBI:18420"/>
    </cofactor>
</comment>
<evidence type="ECO:0000313" key="23">
    <source>
        <dbReference type="EMBL" id="GLK82851.1"/>
    </source>
</evidence>
<comment type="similarity">
    <text evidence="9">Belongs to the isocitrate and isopropylmalate dehydrogenases family.</text>
</comment>
<name>A0A9W6JUH7_9HYPH</name>
<dbReference type="GO" id="GO:0050319">
    <property type="term" value="F:tartrate decarboxylase activity"/>
    <property type="evidence" value="ECO:0007669"/>
    <property type="project" value="UniProtKB-EC"/>
</dbReference>
<dbReference type="Proteomes" id="UP001143330">
    <property type="component" value="Unassembled WGS sequence"/>
</dbReference>
<sequence>MTDRVYRIAVIPGDGIGKEVVPEGLRVLQAAGERYGFELRCDHFDFASCDYYEQHGKMMPDDWKDQIAGHDAIFFGAVGWPEKVPDHISLWGSLIQFRREFDQYVGMRPVRLMPGVASPLANRKPGDIDFVVVRENTEGEYSSIGGRIFPGTERETVVQESVMTRIGVDRILRFAFELAATRGGHLTSATKSNGISVTMPYWDERVEAMAANFPDVRWDKYHIDILTAHFVLNPDRFDVVVGSNLFGDILSDLGPACTGTIGIAPSGNINPERRFPSLFEPVHGTAPDIAGQNIANPIGQIWAGSMMLDHLGEAEAAAGILSAIEASLLRPETRTRDLGGSADTTTCGEAVAAAVLDHAAAQLPRYRDGQDASRAGSIFERMVRRG</sequence>
<keyword evidence="24" id="KW-1185">Reference proteome</keyword>
<reference evidence="23" key="2">
    <citation type="submission" date="2023-01" db="EMBL/GenBank/DDBJ databases">
        <authorList>
            <person name="Sun Q."/>
            <person name="Evtushenko L."/>
        </authorList>
    </citation>
    <scope>NUCLEOTIDE SEQUENCE</scope>
    <source>
        <strain evidence="23">VKM B-2789</strain>
    </source>
</reference>
<comment type="caution">
    <text evidence="23">The sequence shown here is derived from an EMBL/GenBank/DDBJ whole genome shotgun (WGS) entry which is preliminary data.</text>
</comment>
<evidence type="ECO:0000256" key="4">
    <source>
        <dbReference type="ARBA" id="ARBA00001958"/>
    </source>
</evidence>
<evidence type="ECO:0000256" key="21">
    <source>
        <dbReference type="ARBA" id="ARBA00049377"/>
    </source>
</evidence>
<comment type="pathway">
    <text evidence="6">Carbohydrate acid metabolism; tartrate degradation; D-glycerate from L-tartrate: step 1/1.</text>
</comment>
<protein>
    <recommendedName>
        <fullName evidence="17">D-malate dehydrogenase [decarboxylating]</fullName>
        <ecNumber evidence="11">1.1.1.83</ecNumber>
        <ecNumber evidence="12">1.1.1.93</ecNumber>
        <ecNumber evidence="10">4.1.1.73</ecNumber>
    </recommendedName>
</protein>
<dbReference type="SUPFAM" id="SSF53659">
    <property type="entry name" value="Isocitrate/Isopropylmalate dehydrogenase-like"/>
    <property type="match status" value="1"/>
</dbReference>
<evidence type="ECO:0000256" key="14">
    <source>
        <dbReference type="ARBA" id="ARBA00023002"/>
    </source>
</evidence>
<dbReference type="InterPro" id="IPR024084">
    <property type="entry name" value="IsoPropMal-DH-like_dom"/>
</dbReference>
<evidence type="ECO:0000256" key="13">
    <source>
        <dbReference type="ARBA" id="ARBA00022723"/>
    </source>
</evidence>
<dbReference type="EC" id="4.1.1.73" evidence="10"/>
<evidence type="ECO:0000256" key="11">
    <source>
        <dbReference type="ARBA" id="ARBA00013126"/>
    </source>
</evidence>
<evidence type="ECO:0000256" key="8">
    <source>
        <dbReference type="ARBA" id="ARBA00005110"/>
    </source>
</evidence>
<accession>A0A9W6JUH7</accession>
<comment type="cofactor">
    <cofactor evidence="4">
        <name>K(+)</name>
        <dbReference type="ChEBI" id="CHEBI:29103"/>
    </cofactor>
</comment>
<evidence type="ECO:0000313" key="24">
    <source>
        <dbReference type="Proteomes" id="UP001143330"/>
    </source>
</evidence>
<dbReference type="InterPro" id="IPR011829">
    <property type="entry name" value="TTC_DH"/>
</dbReference>
<dbReference type="GO" id="GO:0046553">
    <property type="term" value="F:D-malate dehydrogenase (decarboxylating) (NAD+) activity"/>
    <property type="evidence" value="ECO:0007669"/>
    <property type="project" value="UniProtKB-EC"/>
</dbReference>
<dbReference type="SMART" id="SM01329">
    <property type="entry name" value="Iso_dh"/>
    <property type="match status" value="1"/>
</dbReference>
<keyword evidence="14" id="KW-0560">Oxidoreductase</keyword>
<evidence type="ECO:0000256" key="12">
    <source>
        <dbReference type="ARBA" id="ARBA00013144"/>
    </source>
</evidence>
<evidence type="ECO:0000256" key="18">
    <source>
        <dbReference type="ARBA" id="ARBA00048069"/>
    </source>
</evidence>
<evidence type="ECO:0000256" key="1">
    <source>
        <dbReference type="ARBA" id="ARBA00001421"/>
    </source>
</evidence>
<evidence type="ECO:0000256" key="6">
    <source>
        <dbReference type="ARBA" id="ARBA00004803"/>
    </source>
</evidence>
<dbReference type="PANTHER" id="PTHR43275:SF1">
    <property type="entry name" value="D-MALATE DEHYDROGENASE [DECARBOXYLATING]"/>
    <property type="match status" value="1"/>
</dbReference>
<dbReference type="Pfam" id="PF00180">
    <property type="entry name" value="Iso_dh"/>
    <property type="match status" value="1"/>
</dbReference>
<evidence type="ECO:0000256" key="10">
    <source>
        <dbReference type="ARBA" id="ARBA00012223"/>
    </source>
</evidence>
<dbReference type="NCBIfam" id="TIGR02089">
    <property type="entry name" value="TTC"/>
    <property type="match status" value="1"/>
</dbReference>
<comment type="pathway">
    <text evidence="7">Carbohydrate acid metabolism; tartrate degradation; 2-hydroxy-3-oxosuccinate from L-tartrate: step 1/1.</text>
</comment>
<evidence type="ECO:0000259" key="22">
    <source>
        <dbReference type="SMART" id="SM01329"/>
    </source>
</evidence>
<comment type="catalytic activity">
    <reaction evidence="19">
        <text>(2R,3S)-tartrate + NAD(+) = 2-hydroxy-3-oxosuccinate + NADH + H(+)</text>
        <dbReference type="Rhea" id="RHEA:16457"/>
        <dbReference type="ChEBI" id="CHEBI:15378"/>
        <dbReference type="ChEBI" id="CHEBI:30928"/>
        <dbReference type="ChEBI" id="CHEBI:57540"/>
        <dbReference type="ChEBI" id="CHEBI:57945"/>
        <dbReference type="ChEBI" id="CHEBI:58265"/>
        <dbReference type="EC" id="1.1.1.93"/>
    </reaction>
</comment>
<dbReference type="InterPro" id="IPR019818">
    <property type="entry name" value="IsoCit/isopropylmalate_DH_CS"/>
</dbReference>
<comment type="catalytic activity">
    <reaction evidence="1">
        <text>(2R,3R)-tartrate + H(+) = (R)-glycerate + CO2</text>
        <dbReference type="Rhea" id="RHEA:13317"/>
        <dbReference type="ChEBI" id="CHEBI:15378"/>
        <dbReference type="ChEBI" id="CHEBI:16526"/>
        <dbReference type="ChEBI" id="CHEBI:16659"/>
        <dbReference type="ChEBI" id="CHEBI:30924"/>
        <dbReference type="EC" id="4.1.1.73"/>
    </reaction>
</comment>
<dbReference type="EC" id="1.1.1.93" evidence="12"/>
<evidence type="ECO:0000256" key="7">
    <source>
        <dbReference type="ARBA" id="ARBA00004981"/>
    </source>
</evidence>
<evidence type="ECO:0000256" key="17">
    <source>
        <dbReference type="ARBA" id="ARBA00030902"/>
    </source>
</evidence>
<comment type="catalytic activity">
    <reaction evidence="20">
        <text>(R)-malate + NAD(+) = pyruvate + CO2 + NADH</text>
        <dbReference type="Rhea" id="RHEA:18365"/>
        <dbReference type="ChEBI" id="CHEBI:15361"/>
        <dbReference type="ChEBI" id="CHEBI:15588"/>
        <dbReference type="ChEBI" id="CHEBI:16526"/>
        <dbReference type="ChEBI" id="CHEBI:57540"/>
        <dbReference type="ChEBI" id="CHEBI:57945"/>
        <dbReference type="EC" id="1.1.1.83"/>
    </reaction>
</comment>
<evidence type="ECO:0000256" key="3">
    <source>
        <dbReference type="ARBA" id="ARBA00001946"/>
    </source>
</evidence>
<evidence type="ECO:0000256" key="20">
    <source>
        <dbReference type="ARBA" id="ARBA00049301"/>
    </source>
</evidence>
<dbReference type="GO" id="GO:0051287">
    <property type="term" value="F:NAD binding"/>
    <property type="evidence" value="ECO:0007669"/>
    <property type="project" value="InterPro"/>
</dbReference>
<gene>
    <name evidence="23" type="ORF">GCM10017653_09200</name>
</gene>
<keyword evidence="13" id="KW-0479">Metal-binding</keyword>
<evidence type="ECO:0000256" key="2">
    <source>
        <dbReference type="ARBA" id="ARBA00001936"/>
    </source>
</evidence>
<evidence type="ECO:0000256" key="19">
    <source>
        <dbReference type="ARBA" id="ARBA00048855"/>
    </source>
</evidence>
<dbReference type="PANTHER" id="PTHR43275">
    <property type="entry name" value="D-MALATE DEHYDROGENASE [DECARBOXYLATING]"/>
    <property type="match status" value="1"/>
</dbReference>
<dbReference type="EMBL" id="BSFM01000004">
    <property type="protein sequence ID" value="GLK82851.1"/>
    <property type="molecule type" value="Genomic_DNA"/>
</dbReference>
<organism evidence="23 24">
    <name type="scientific">Ancylobacter defluvii</name>
    <dbReference type="NCBI Taxonomy" id="1282440"/>
    <lineage>
        <taxon>Bacteria</taxon>
        <taxon>Pseudomonadati</taxon>
        <taxon>Pseudomonadota</taxon>
        <taxon>Alphaproteobacteria</taxon>
        <taxon>Hyphomicrobiales</taxon>
        <taxon>Xanthobacteraceae</taxon>
        <taxon>Ancylobacter</taxon>
    </lineage>
</organism>
<dbReference type="PROSITE" id="PS00470">
    <property type="entry name" value="IDH_IMDH"/>
    <property type="match status" value="1"/>
</dbReference>
<dbReference type="AlphaFoldDB" id="A0A9W6JUH7"/>
<evidence type="ECO:0000256" key="16">
    <source>
        <dbReference type="ARBA" id="ARBA00023211"/>
    </source>
</evidence>
<reference evidence="23" key="1">
    <citation type="journal article" date="2014" name="Int. J. Syst. Evol. Microbiol.">
        <title>Complete genome sequence of Corynebacterium casei LMG S-19264T (=DSM 44701T), isolated from a smear-ripened cheese.</title>
        <authorList>
            <consortium name="US DOE Joint Genome Institute (JGI-PGF)"/>
            <person name="Walter F."/>
            <person name="Albersmeier A."/>
            <person name="Kalinowski J."/>
            <person name="Ruckert C."/>
        </authorList>
    </citation>
    <scope>NUCLEOTIDE SEQUENCE</scope>
    <source>
        <strain evidence="23">VKM B-2789</strain>
    </source>
</reference>
<comment type="function">
    <text evidence="5">Has multiple catalytic activities. Apart from catalyzing the oxidation of (+)-tartrate to oxaloglycolate, also converts meso-tartrate to D-glycerate and catalyzes the oxidative decarboxylation of D-malate to pyruvate.</text>
</comment>
<dbReference type="GO" id="GO:0000287">
    <property type="term" value="F:magnesium ion binding"/>
    <property type="evidence" value="ECO:0007669"/>
    <property type="project" value="InterPro"/>
</dbReference>
<dbReference type="GO" id="GO:0009027">
    <property type="term" value="F:tartrate dehydrogenase activity"/>
    <property type="evidence" value="ECO:0007669"/>
    <property type="project" value="UniProtKB-EC"/>
</dbReference>
<dbReference type="Gene3D" id="3.40.718.10">
    <property type="entry name" value="Isopropylmalate Dehydrogenase"/>
    <property type="match status" value="1"/>
</dbReference>
<comment type="catalytic activity">
    <reaction evidence="21">
        <text>tartrate + NAD(+) = 2-hydroxy-3-oxosuccinate + NADH + H(+)</text>
        <dbReference type="Rhea" id="RHEA:18853"/>
        <dbReference type="ChEBI" id="CHEBI:15378"/>
        <dbReference type="ChEBI" id="CHEBI:30929"/>
        <dbReference type="ChEBI" id="CHEBI:57540"/>
        <dbReference type="ChEBI" id="CHEBI:57945"/>
        <dbReference type="ChEBI" id="CHEBI:58265"/>
        <dbReference type="EC" id="1.1.1.93"/>
    </reaction>
</comment>
<feature type="domain" description="Isopropylmalate dehydrogenase-like" evidence="22">
    <location>
        <begin position="7"/>
        <end position="351"/>
    </location>
</feature>
<proteinExistence type="inferred from homology"/>
<comment type="catalytic activity">
    <reaction evidence="18">
        <text>(2R,3R)-tartrate + NAD(+) = 2-hydroxy-3-oxosuccinate + NADH + H(+)</text>
        <dbReference type="Rhea" id="RHEA:15209"/>
        <dbReference type="ChEBI" id="CHEBI:15378"/>
        <dbReference type="ChEBI" id="CHEBI:30924"/>
        <dbReference type="ChEBI" id="CHEBI:57540"/>
        <dbReference type="ChEBI" id="CHEBI:57945"/>
        <dbReference type="ChEBI" id="CHEBI:58265"/>
        <dbReference type="EC" id="1.1.1.93"/>
    </reaction>
</comment>
<evidence type="ECO:0000256" key="9">
    <source>
        <dbReference type="ARBA" id="ARBA00007769"/>
    </source>
</evidence>
<comment type="cofactor">
    <cofactor evidence="2">
        <name>Mn(2+)</name>
        <dbReference type="ChEBI" id="CHEBI:29035"/>
    </cofactor>
</comment>
<evidence type="ECO:0000256" key="15">
    <source>
        <dbReference type="ARBA" id="ARBA00023027"/>
    </source>
</evidence>
<evidence type="ECO:0000256" key="5">
    <source>
        <dbReference type="ARBA" id="ARBA00004033"/>
    </source>
</evidence>
<comment type="pathway">
    <text evidence="8">Carbohydrate acid metabolism; tartrate degradation; 2-hydroxy-3-oxosuccinate from meso-tartrate: step 1/1.</text>
</comment>
<keyword evidence="15" id="KW-0520">NAD</keyword>
<keyword evidence="16" id="KW-0464">Manganese</keyword>
<dbReference type="EC" id="1.1.1.83" evidence="11"/>